<dbReference type="Proteomes" id="UP000321378">
    <property type="component" value="Chromosome"/>
</dbReference>
<name>A0A510KM44_9FUSO</name>
<sequence>MDYLDNLKYKINKDIDLIEDKILRRLFKELMMEILNLKERELKKRTIRFIADSVDFNSLDIKISDKILKNINLYFKAGQQ</sequence>
<proteinExistence type="predicted"/>
<protein>
    <submittedName>
        <fullName evidence="1">Uncharacterized protein</fullName>
    </submittedName>
</protein>
<dbReference type="STRING" id="1122173.GCA_000482505_00863"/>
<dbReference type="RefSeq" id="WP_146997007.1">
    <property type="nucleotide sequence ID" value="NZ_AP019840.1"/>
</dbReference>
<reference evidence="1 2" key="1">
    <citation type="submission" date="2019-07" db="EMBL/GenBank/DDBJ databases">
        <title>Complete Genome Sequence of Leptotrichia trevisanii Strain JMUB3935.</title>
        <authorList>
            <person name="Watanabe S."/>
            <person name="Cui L."/>
        </authorList>
    </citation>
    <scope>NUCLEOTIDE SEQUENCE [LARGE SCALE GENOMIC DNA]</scope>
    <source>
        <strain evidence="1 2">JMUB3935</strain>
    </source>
</reference>
<accession>A0A510KM44</accession>
<dbReference type="AlphaFoldDB" id="A0A510KM44"/>
<gene>
    <name evidence="1" type="ORF">JMUB3935_1683</name>
</gene>
<evidence type="ECO:0000313" key="2">
    <source>
        <dbReference type="Proteomes" id="UP000321378"/>
    </source>
</evidence>
<organism evidence="1 2">
    <name type="scientific">Leptotrichia trevisanii</name>
    <dbReference type="NCBI Taxonomy" id="109328"/>
    <lineage>
        <taxon>Bacteria</taxon>
        <taxon>Fusobacteriati</taxon>
        <taxon>Fusobacteriota</taxon>
        <taxon>Fusobacteriia</taxon>
        <taxon>Fusobacteriales</taxon>
        <taxon>Leptotrichiaceae</taxon>
        <taxon>Leptotrichia</taxon>
    </lineage>
</organism>
<dbReference type="EMBL" id="AP019840">
    <property type="protein sequence ID" value="BBM52704.1"/>
    <property type="molecule type" value="Genomic_DNA"/>
</dbReference>
<evidence type="ECO:0000313" key="1">
    <source>
        <dbReference type="EMBL" id="BBM52704.1"/>
    </source>
</evidence>